<sequence length="120" mass="13732">MGEKVALPLDVYKAFENLKAAWTSMISEDEFNTILLNINSIGKTVGDAEVLRKYSQKNSTKYIKAIANGYVSSEESDLVIQVHDRLQKWLDKSYECDESEDRMEFAKELTGFIKEQLVTQ</sequence>
<proteinExistence type="predicted"/>
<evidence type="ECO:0000313" key="1">
    <source>
        <dbReference type="EMBL" id="ASN69160.1"/>
    </source>
</evidence>
<name>A0A2H4J254_9CAUD</name>
<reference evidence="1" key="1">
    <citation type="submission" date="2017-06" db="EMBL/GenBank/DDBJ databases">
        <title>Novel phages from South African skin metaviromes.</title>
        <authorList>
            <person name="van Zyl L.J."/>
            <person name="Abrahams Y."/>
            <person name="Stander E.A."/>
            <person name="Kirby B.M."/>
            <person name="Clavaud C."/>
            <person name="Farcet C."/>
            <person name="Breton L."/>
            <person name="Trindade M.I."/>
        </authorList>
    </citation>
    <scope>NUCLEOTIDE SEQUENCE</scope>
</reference>
<gene>
    <name evidence="1" type="ORF">7F23_47</name>
</gene>
<organism evidence="1">
    <name type="scientific">uncultured Caudovirales phage</name>
    <dbReference type="NCBI Taxonomy" id="2100421"/>
    <lineage>
        <taxon>Viruses</taxon>
        <taxon>Duplodnaviria</taxon>
        <taxon>Heunggongvirae</taxon>
        <taxon>Uroviricota</taxon>
        <taxon>Caudoviricetes</taxon>
        <taxon>Peduoviridae</taxon>
        <taxon>Maltschvirus</taxon>
        <taxon>Maltschvirus maltsch</taxon>
    </lineage>
</organism>
<dbReference type="EMBL" id="MF417886">
    <property type="protein sequence ID" value="ASN69160.1"/>
    <property type="molecule type" value="Genomic_DNA"/>
</dbReference>
<protein>
    <submittedName>
        <fullName evidence="1">Uncharacterized protein</fullName>
    </submittedName>
</protein>
<accession>A0A2H4J254</accession>